<reference evidence="1 2" key="1">
    <citation type="journal article" date="2020" name="G3 (Bethesda)">
        <title>Improved Reference Genome for Cyclotella cryptica CCMP332, a Model for Cell Wall Morphogenesis, Salinity Adaptation, and Lipid Production in Diatoms (Bacillariophyta).</title>
        <authorList>
            <person name="Roberts W.R."/>
            <person name="Downey K.M."/>
            <person name="Ruck E.C."/>
            <person name="Traller J.C."/>
            <person name="Alverson A.J."/>
        </authorList>
    </citation>
    <scope>NUCLEOTIDE SEQUENCE [LARGE SCALE GENOMIC DNA]</scope>
    <source>
        <strain evidence="1 2">CCMP332</strain>
    </source>
</reference>
<dbReference type="EMBL" id="JABMIG020000003">
    <property type="protein sequence ID" value="KAL3805395.1"/>
    <property type="molecule type" value="Genomic_DNA"/>
</dbReference>
<gene>
    <name evidence="1" type="ORF">HJC23_009102</name>
</gene>
<dbReference type="AlphaFoldDB" id="A0ABD3RAX6"/>
<proteinExistence type="predicted"/>
<name>A0ABD3RAX6_9STRA</name>
<dbReference type="Proteomes" id="UP001516023">
    <property type="component" value="Unassembled WGS sequence"/>
</dbReference>
<sequence>MYTARDQCCPPLVIKSTKTKNGTMTVWIATQKQVDAQQGIISFPLSMTETNEGVKQKNITQTALLGLGHCFLAHQQKKWLPSLCKLLMKKKGGDNYGHLFPAYRQYRVV</sequence>
<accession>A0ABD3RAX6</accession>
<evidence type="ECO:0000313" key="1">
    <source>
        <dbReference type="EMBL" id="KAL3805395.1"/>
    </source>
</evidence>
<evidence type="ECO:0000313" key="2">
    <source>
        <dbReference type="Proteomes" id="UP001516023"/>
    </source>
</evidence>
<comment type="caution">
    <text evidence="1">The sequence shown here is derived from an EMBL/GenBank/DDBJ whole genome shotgun (WGS) entry which is preliminary data.</text>
</comment>
<protein>
    <recommendedName>
        <fullName evidence="3">LAGLIDADG homing endonuclease</fullName>
    </recommendedName>
</protein>
<evidence type="ECO:0008006" key="3">
    <source>
        <dbReference type="Google" id="ProtNLM"/>
    </source>
</evidence>
<organism evidence="1 2">
    <name type="scientific">Cyclotella cryptica</name>
    <dbReference type="NCBI Taxonomy" id="29204"/>
    <lineage>
        <taxon>Eukaryota</taxon>
        <taxon>Sar</taxon>
        <taxon>Stramenopiles</taxon>
        <taxon>Ochrophyta</taxon>
        <taxon>Bacillariophyta</taxon>
        <taxon>Coscinodiscophyceae</taxon>
        <taxon>Thalassiosirophycidae</taxon>
        <taxon>Stephanodiscales</taxon>
        <taxon>Stephanodiscaceae</taxon>
        <taxon>Cyclotella</taxon>
    </lineage>
</organism>
<keyword evidence="2" id="KW-1185">Reference proteome</keyword>